<proteinExistence type="predicted"/>
<gene>
    <name evidence="2" type="ORF">LMG29542_05331</name>
</gene>
<dbReference type="Proteomes" id="UP000494363">
    <property type="component" value="Unassembled WGS sequence"/>
</dbReference>
<accession>A0A6J5EKP5</accession>
<evidence type="ECO:0008006" key="4">
    <source>
        <dbReference type="Google" id="ProtNLM"/>
    </source>
</evidence>
<dbReference type="AlphaFoldDB" id="A0A6J5EKP5"/>
<dbReference type="EMBL" id="CADIKH010000029">
    <property type="protein sequence ID" value="CAB3766277.1"/>
    <property type="molecule type" value="Genomic_DNA"/>
</dbReference>
<evidence type="ECO:0000256" key="1">
    <source>
        <dbReference type="SAM" id="Phobius"/>
    </source>
</evidence>
<keyword evidence="3" id="KW-1185">Reference proteome</keyword>
<name>A0A6J5EKP5_9BURK</name>
<organism evidence="2 3">
    <name type="scientific">Paraburkholderia humisilvae</name>
    <dbReference type="NCBI Taxonomy" id="627669"/>
    <lineage>
        <taxon>Bacteria</taxon>
        <taxon>Pseudomonadati</taxon>
        <taxon>Pseudomonadota</taxon>
        <taxon>Betaproteobacteria</taxon>
        <taxon>Burkholderiales</taxon>
        <taxon>Burkholderiaceae</taxon>
        <taxon>Paraburkholderia</taxon>
    </lineage>
</organism>
<sequence>MSDNGHTGRKSSFGQSMKAVMWSFFGVRKRRDLEADATQLNPLHVIVAALICAAVFIGVLILVVHAVVG</sequence>
<dbReference type="InterPro" id="IPR021344">
    <property type="entry name" value="DUF2970"/>
</dbReference>
<keyword evidence="1" id="KW-0472">Membrane</keyword>
<keyword evidence="1" id="KW-1133">Transmembrane helix</keyword>
<dbReference type="Pfam" id="PF11174">
    <property type="entry name" value="DUF2970"/>
    <property type="match status" value="1"/>
</dbReference>
<reference evidence="2 3" key="1">
    <citation type="submission" date="2020-04" db="EMBL/GenBank/DDBJ databases">
        <authorList>
            <person name="De Canck E."/>
        </authorList>
    </citation>
    <scope>NUCLEOTIDE SEQUENCE [LARGE SCALE GENOMIC DNA]</scope>
    <source>
        <strain evidence="2 3">LMG 29542</strain>
    </source>
</reference>
<keyword evidence="1" id="KW-0812">Transmembrane</keyword>
<evidence type="ECO:0000313" key="3">
    <source>
        <dbReference type="Proteomes" id="UP000494363"/>
    </source>
</evidence>
<evidence type="ECO:0000313" key="2">
    <source>
        <dbReference type="EMBL" id="CAB3766277.1"/>
    </source>
</evidence>
<protein>
    <recommendedName>
        <fullName evidence="4">DUF2970 domain-containing protein</fullName>
    </recommendedName>
</protein>
<dbReference type="RefSeq" id="WP_175229404.1">
    <property type="nucleotide sequence ID" value="NZ_CADIKH010000029.1"/>
</dbReference>
<feature type="transmembrane region" description="Helical" evidence="1">
    <location>
        <begin position="43"/>
        <end position="68"/>
    </location>
</feature>